<dbReference type="InterPro" id="IPR002645">
    <property type="entry name" value="STAS_dom"/>
</dbReference>
<feature type="region of interest" description="Disordered" evidence="5">
    <location>
        <begin position="35"/>
        <end position="57"/>
    </location>
</feature>
<feature type="transmembrane region" description="Helical" evidence="6">
    <location>
        <begin position="273"/>
        <end position="295"/>
    </location>
</feature>
<dbReference type="PANTHER" id="PTHR43310">
    <property type="entry name" value="SULFATE TRANSPORTER YBAR-RELATED"/>
    <property type="match status" value="1"/>
</dbReference>
<evidence type="ECO:0000313" key="9">
    <source>
        <dbReference type="Proteomes" id="UP000001409"/>
    </source>
</evidence>
<dbReference type="EMBL" id="BA000035">
    <property type="protein sequence ID" value="BAC19010.1"/>
    <property type="molecule type" value="Genomic_DNA"/>
</dbReference>
<dbReference type="KEGG" id="cef:CE2200"/>
<dbReference type="Pfam" id="PF00916">
    <property type="entry name" value="Sulfate_transp"/>
    <property type="match status" value="2"/>
</dbReference>
<keyword evidence="2 6" id="KW-0812">Transmembrane</keyword>
<protein>
    <submittedName>
        <fullName evidence="8">Putative transport protein</fullName>
    </submittedName>
</protein>
<feature type="transmembrane region" description="Helical" evidence="6">
    <location>
        <begin position="81"/>
        <end position="101"/>
    </location>
</feature>
<dbReference type="HOGENOM" id="CLU_003182_7_0_11"/>
<dbReference type="PANTHER" id="PTHR43310:SF1">
    <property type="entry name" value="SULFATE TRANSPORTER YBAR-RELATED"/>
    <property type="match status" value="1"/>
</dbReference>
<reference evidence="8 9" key="1">
    <citation type="journal article" date="2003" name="Genome Res.">
        <title>Comparative complete genome sequence analysis of the amino acid replacements responsible for the thermostability of Corynebacterium efficiens.</title>
        <authorList>
            <person name="Nishio Y."/>
            <person name="Nakamura Y."/>
            <person name="Kawarabayasi Y."/>
            <person name="Usuda Y."/>
            <person name="Kimura E."/>
            <person name="Sugimoto S."/>
            <person name="Matsui K."/>
            <person name="Yamagishi A."/>
            <person name="Kikuchi H."/>
            <person name="Ikeo K."/>
            <person name="Gojobori T."/>
        </authorList>
    </citation>
    <scope>NUCLEOTIDE SEQUENCE [LARGE SCALE GENOMIC DNA]</scope>
    <source>
        <strain evidence="9">DSM 44549 / YS-314 / AJ 12310 / JCM 11189 / NBRC 100395</strain>
    </source>
</reference>
<evidence type="ECO:0000256" key="1">
    <source>
        <dbReference type="ARBA" id="ARBA00004141"/>
    </source>
</evidence>
<dbReference type="Pfam" id="PF01740">
    <property type="entry name" value="STAS"/>
    <property type="match status" value="1"/>
</dbReference>
<evidence type="ECO:0000256" key="3">
    <source>
        <dbReference type="ARBA" id="ARBA00022989"/>
    </source>
</evidence>
<evidence type="ECO:0000256" key="6">
    <source>
        <dbReference type="SAM" id="Phobius"/>
    </source>
</evidence>
<name>Q8FNE4_COREF</name>
<dbReference type="STRING" id="196164.gene:10742631"/>
<feature type="transmembrane region" description="Helical" evidence="6">
    <location>
        <begin position="107"/>
        <end position="123"/>
    </location>
</feature>
<evidence type="ECO:0000256" key="4">
    <source>
        <dbReference type="ARBA" id="ARBA00023136"/>
    </source>
</evidence>
<dbReference type="InterPro" id="IPR011547">
    <property type="entry name" value="SLC26A/SulP_dom"/>
</dbReference>
<feature type="transmembrane region" description="Helical" evidence="6">
    <location>
        <begin position="417"/>
        <end position="440"/>
    </location>
</feature>
<dbReference type="InterPro" id="IPR052706">
    <property type="entry name" value="Membrane-Transporter-like"/>
</dbReference>
<evidence type="ECO:0000256" key="5">
    <source>
        <dbReference type="SAM" id="MobiDB-lite"/>
    </source>
</evidence>
<dbReference type="PROSITE" id="PS50801">
    <property type="entry name" value="STAS"/>
    <property type="match status" value="1"/>
</dbReference>
<dbReference type="CDD" id="cd07042">
    <property type="entry name" value="STAS_SulP_like_sulfate_transporter"/>
    <property type="match status" value="1"/>
</dbReference>
<keyword evidence="3 6" id="KW-1133">Transmembrane helix</keyword>
<feature type="transmembrane region" description="Helical" evidence="6">
    <location>
        <begin position="206"/>
        <end position="224"/>
    </location>
</feature>
<feature type="transmembrane region" description="Helical" evidence="6">
    <location>
        <begin position="231"/>
        <end position="253"/>
    </location>
</feature>
<dbReference type="SUPFAM" id="SSF52091">
    <property type="entry name" value="SpoIIaa-like"/>
    <property type="match status" value="1"/>
</dbReference>
<feature type="transmembrane region" description="Helical" evidence="6">
    <location>
        <begin position="364"/>
        <end position="397"/>
    </location>
</feature>
<feature type="transmembrane region" description="Helical" evidence="6">
    <location>
        <begin position="182"/>
        <end position="200"/>
    </location>
</feature>
<dbReference type="InterPro" id="IPR036513">
    <property type="entry name" value="STAS_dom_sf"/>
</dbReference>
<comment type="subcellular location">
    <subcellularLocation>
        <location evidence="1">Membrane</location>
        <topology evidence="1">Multi-pass membrane protein</topology>
    </subcellularLocation>
</comment>
<dbReference type="AlphaFoldDB" id="Q8FNE4"/>
<dbReference type="eggNOG" id="COG0659">
    <property type="taxonomic scope" value="Bacteria"/>
</dbReference>
<proteinExistence type="predicted"/>
<organism evidence="8 9">
    <name type="scientific">Corynebacterium efficiens (strain DSM 44549 / YS-314 / AJ 12310 / JCM 11189 / NBRC 100395)</name>
    <dbReference type="NCBI Taxonomy" id="196164"/>
    <lineage>
        <taxon>Bacteria</taxon>
        <taxon>Bacillati</taxon>
        <taxon>Actinomycetota</taxon>
        <taxon>Actinomycetes</taxon>
        <taxon>Mycobacteriales</taxon>
        <taxon>Corynebacteriaceae</taxon>
        <taxon>Corynebacterium</taxon>
    </lineage>
</organism>
<evidence type="ECO:0000313" key="8">
    <source>
        <dbReference type="EMBL" id="BAC19010.1"/>
    </source>
</evidence>
<dbReference type="GO" id="GO:0016020">
    <property type="term" value="C:membrane"/>
    <property type="evidence" value="ECO:0007669"/>
    <property type="project" value="UniProtKB-SubCell"/>
</dbReference>
<accession>Q8FNE4</accession>
<keyword evidence="4 6" id="KW-0472">Membrane</keyword>
<feature type="domain" description="STAS" evidence="7">
    <location>
        <begin position="471"/>
        <end position="555"/>
    </location>
</feature>
<dbReference type="Gene3D" id="3.30.750.24">
    <property type="entry name" value="STAS domain"/>
    <property type="match status" value="1"/>
</dbReference>
<feature type="transmembrane region" description="Helical" evidence="6">
    <location>
        <begin position="152"/>
        <end position="170"/>
    </location>
</feature>
<evidence type="ECO:0000259" key="7">
    <source>
        <dbReference type="PROSITE" id="PS50801"/>
    </source>
</evidence>
<evidence type="ECO:0000256" key="2">
    <source>
        <dbReference type="ARBA" id="ARBA00022692"/>
    </source>
</evidence>
<keyword evidence="9" id="KW-1185">Reference proteome</keyword>
<sequence length="555" mass="59096">MTCKGAPATVFTVTNLKVTRGLDFSIGRCALPRPHDRIPMTETNTAGSRPTPASPEALPPNGVVASFRYAFSSPARLRIEVLAGLAVSLALIPEAIAFSILAGVDPSMGLFASVVMAIVIAFTGGRPAMITAATGAVALVIAPVAREHGIDYFIATVLLAGVLQIVLAALGVAKLQRFIPRSVMLGFVNALGILIFTAQLEHLIDVPWLVYPLFVLGLVIMIFFPKITTAIPAPLVTIVVLTALVIMAGINVPNVSDMGQMPDSLPSLFIPDVPYTLETLQIIGPYALGMAIVGLMESLMTAKLVDDITDTHSDKTRESWGQGVANIASGFFGGMGGCAMIGQTMINVRESGARTRLSTLLAGVFLLILIVVLGDIVGLIPMAALVAIMVLVSLGTIDWHSVHPRTLKFMPLSETAVMAVTVIATLATNNLAIGVVLGVLTAMVMFARRVAHLVTIEMVEALDVDKDGTIDIRTYRVHGQLFWASSNDLVYQFDYNDEADHIIIDMSAAEIWDASTVATLDSITQKFQERGKTVEITGLDGPSRERLAKLSGRLN</sequence>
<dbReference type="Proteomes" id="UP000001409">
    <property type="component" value="Chromosome"/>
</dbReference>